<dbReference type="PROSITE" id="PS51465">
    <property type="entry name" value="KAZAL_2"/>
    <property type="match status" value="2"/>
</dbReference>
<keyword evidence="4" id="KW-1185">Reference proteome</keyword>
<dbReference type="Proteomes" id="UP001159428">
    <property type="component" value="Unassembled WGS sequence"/>
</dbReference>
<evidence type="ECO:0000313" key="3">
    <source>
        <dbReference type="EMBL" id="CAH3117545.1"/>
    </source>
</evidence>
<dbReference type="SMART" id="SM00280">
    <property type="entry name" value="KAZAL"/>
    <property type="match status" value="2"/>
</dbReference>
<dbReference type="Gene3D" id="2.60.120.260">
    <property type="entry name" value="Galactose-binding domain-like"/>
    <property type="match status" value="3"/>
</dbReference>
<dbReference type="InterPro" id="IPR002350">
    <property type="entry name" value="Kazal_dom"/>
</dbReference>
<dbReference type="Pfam" id="PF00754">
    <property type="entry name" value="F5_F8_type_C"/>
    <property type="match status" value="1"/>
</dbReference>
<feature type="domain" description="Kazal-like" evidence="2">
    <location>
        <begin position="412"/>
        <end position="459"/>
    </location>
</feature>
<dbReference type="InterPro" id="IPR008979">
    <property type="entry name" value="Galactose-bd-like_sf"/>
</dbReference>
<dbReference type="EMBL" id="CALNXJ010000016">
    <property type="protein sequence ID" value="CAH3117545.1"/>
    <property type="molecule type" value="Genomic_DNA"/>
</dbReference>
<dbReference type="Gene3D" id="3.30.60.30">
    <property type="match status" value="2"/>
</dbReference>
<dbReference type="FunFam" id="3.30.60.30:FF:000049">
    <property type="entry name" value="Predicted protein"/>
    <property type="match status" value="1"/>
</dbReference>
<dbReference type="InterPro" id="IPR000421">
    <property type="entry name" value="FA58C"/>
</dbReference>
<reference evidence="3 4" key="1">
    <citation type="submission" date="2022-05" db="EMBL/GenBank/DDBJ databases">
        <authorList>
            <consortium name="Genoscope - CEA"/>
            <person name="William W."/>
        </authorList>
    </citation>
    <scope>NUCLEOTIDE SEQUENCE [LARGE SCALE GENOMIC DNA]</scope>
</reference>
<dbReference type="AlphaFoldDB" id="A0AAU9WKT6"/>
<dbReference type="Pfam" id="PF07648">
    <property type="entry name" value="Kazal_2"/>
    <property type="match status" value="2"/>
</dbReference>
<dbReference type="PROSITE" id="PS01286">
    <property type="entry name" value="FA58C_2"/>
    <property type="match status" value="1"/>
</dbReference>
<dbReference type="SUPFAM" id="SSF49785">
    <property type="entry name" value="Galactose-binding domain-like"/>
    <property type="match status" value="2"/>
</dbReference>
<dbReference type="CDD" id="cd00104">
    <property type="entry name" value="KAZAL_FS"/>
    <property type="match status" value="2"/>
</dbReference>
<evidence type="ECO:0000259" key="1">
    <source>
        <dbReference type="PROSITE" id="PS50022"/>
    </source>
</evidence>
<protein>
    <recommendedName>
        <fullName evidence="5">Agrin</fullName>
    </recommendedName>
</protein>
<feature type="domain" description="Kazal-like" evidence="2">
    <location>
        <begin position="252"/>
        <end position="299"/>
    </location>
</feature>
<proteinExistence type="predicted"/>
<sequence>METESTSTELGRAGRENILPEVMTFGLTLAKFKRHNRQPNISPYISPTCPMSLHVFLHDGWMFPILASLPKKDKNHTAQHAWLVDTASPRSSKKPGSFWCASGESQRIEFLVVLLHQPFAISAIATQGAVTERSWVSSYLFYGKFDNDPIHLATDDKGHIKEFKGNSDQSSIVRHWLKHQIYATYLALYPTSYVGRMCMSIEIYGCRASDISMLNTIFFTLSMFPAFLDCKKRCHAPFSRCVNNNRSEEECECIQECPKVMKEVCGSDNVTYDNECLLKKAACEKFTGIEIVKKGPCTACMSSLGLENGQIRDNQISASSELDKQHAAKQGRQFQGNTNQSSIVHHWLKLRLHTRFVRFSPTSFFGQRCMRVELYGCKESYTDKDHLLGCNKKCSSPFSRCVKHKGNEEKCECIQECPKAVKQVCASNNVTYDNECLLKKTACAKEEELTLVKNGACTVPFYDVDSQEKSSGTMNVIAIRYKPK</sequence>
<dbReference type="SUPFAM" id="SSF100895">
    <property type="entry name" value="Kazal-type serine protease inhibitors"/>
    <property type="match status" value="2"/>
</dbReference>
<gene>
    <name evidence="3" type="ORF">PMEA_00007548</name>
</gene>
<dbReference type="PROSITE" id="PS50022">
    <property type="entry name" value="FA58C_3"/>
    <property type="match status" value="1"/>
</dbReference>
<evidence type="ECO:0000259" key="2">
    <source>
        <dbReference type="PROSITE" id="PS51465"/>
    </source>
</evidence>
<name>A0AAU9WKT6_9CNID</name>
<dbReference type="InterPro" id="IPR036058">
    <property type="entry name" value="Kazal_dom_sf"/>
</dbReference>
<evidence type="ECO:0000313" key="4">
    <source>
        <dbReference type="Proteomes" id="UP001159428"/>
    </source>
</evidence>
<dbReference type="PANTHER" id="PTHR24543">
    <property type="entry name" value="MULTICOPPER OXIDASE-RELATED"/>
    <property type="match status" value="1"/>
</dbReference>
<feature type="domain" description="F5/8 type C" evidence="1">
    <location>
        <begin position="97"/>
        <end position="206"/>
    </location>
</feature>
<evidence type="ECO:0008006" key="5">
    <source>
        <dbReference type="Google" id="ProtNLM"/>
    </source>
</evidence>
<comment type="caution">
    <text evidence="3">The sequence shown here is derived from an EMBL/GenBank/DDBJ whole genome shotgun (WGS) entry which is preliminary data.</text>
</comment>
<organism evidence="3 4">
    <name type="scientific">Pocillopora meandrina</name>
    <dbReference type="NCBI Taxonomy" id="46732"/>
    <lineage>
        <taxon>Eukaryota</taxon>
        <taxon>Metazoa</taxon>
        <taxon>Cnidaria</taxon>
        <taxon>Anthozoa</taxon>
        <taxon>Hexacorallia</taxon>
        <taxon>Scleractinia</taxon>
        <taxon>Astrocoeniina</taxon>
        <taxon>Pocilloporidae</taxon>
        <taxon>Pocillopora</taxon>
    </lineage>
</organism>
<accession>A0AAU9WKT6</accession>